<protein>
    <submittedName>
        <fullName evidence="8">Cystathionine beta-lyase</fullName>
        <ecNumber evidence="8">4.4.1.8</ecNumber>
    </submittedName>
</protein>
<comment type="caution">
    <text evidence="8">The sequence shown here is derived from an EMBL/GenBank/DDBJ whole genome shotgun (WGS) entry which is preliminary data.</text>
</comment>
<evidence type="ECO:0000256" key="3">
    <source>
        <dbReference type="ARBA" id="ARBA00022898"/>
    </source>
</evidence>
<dbReference type="GO" id="GO:0030170">
    <property type="term" value="F:pyridoxal phosphate binding"/>
    <property type="evidence" value="ECO:0007669"/>
    <property type="project" value="InterPro"/>
</dbReference>
<dbReference type="FunFam" id="3.40.640.10:FF:000046">
    <property type="entry name" value="Cystathionine gamma-lyase"/>
    <property type="match status" value="1"/>
</dbReference>
<proteinExistence type="inferred from homology"/>
<dbReference type="Pfam" id="PF01053">
    <property type="entry name" value="Cys_Met_Meta_PP"/>
    <property type="match status" value="1"/>
</dbReference>
<sequence>MKDKDSQQVSAGAEPGADDRFATRLSHLGRPGTRVHGFVNPPLHRGSTVLVPSPEARREAARHKFDQYLVYGLYGNATHHALENLLADIEGGSRCQIVSSGLAANCTGLLAYLRHGDHCLVPDSVYGPVRAFCDRVLVERNGVAVSYYRPEIGAAELAPLLRPNTRVLYLESPGSHTFEVQDVPALAAAARARGIKVLMDNTWGLHFFQPFRHGVDVSIQALTKYAGGHADVLLGSLVTNTEEDWHAVRETALLHGQYASPDDCWLTLRGLRTLNVRLQHQMAAGLEAARWFAARPEVLQVLHPALPGAPGHALWQRDFSGACSLFGVVFRPEFTPARVDDMVGALRLFGIGASWGGFESLALPTYGSVTRTAAPLALGGPAVRFHIGLEDVADLIADLEQAFAALHGGPA</sequence>
<dbReference type="AlphaFoldDB" id="A0A7X7LTH2"/>
<dbReference type="GO" id="GO:0047804">
    <property type="term" value="F:cysteine-S-conjugate beta-lyase activity"/>
    <property type="evidence" value="ECO:0007669"/>
    <property type="project" value="InterPro"/>
</dbReference>
<evidence type="ECO:0000256" key="7">
    <source>
        <dbReference type="RuleBase" id="RU362118"/>
    </source>
</evidence>
<reference evidence="8 9" key="1">
    <citation type="journal article" date="2020" name="Biotechnol. Biofuels">
        <title>New insights from the biogas microbiome by comprehensive genome-resolved metagenomics of nearly 1600 species originating from multiple anaerobic digesters.</title>
        <authorList>
            <person name="Campanaro S."/>
            <person name="Treu L."/>
            <person name="Rodriguez-R L.M."/>
            <person name="Kovalovszki A."/>
            <person name="Ziels R.M."/>
            <person name="Maus I."/>
            <person name="Zhu X."/>
            <person name="Kougias P.G."/>
            <person name="Basile A."/>
            <person name="Luo G."/>
            <person name="Schluter A."/>
            <person name="Konstantinidis K.T."/>
            <person name="Angelidaki I."/>
        </authorList>
    </citation>
    <scope>NUCLEOTIDE SEQUENCE [LARGE SCALE GENOMIC DNA]</scope>
    <source>
        <strain evidence="8">AS06rmzACSIP_256</strain>
    </source>
</reference>
<evidence type="ECO:0000256" key="1">
    <source>
        <dbReference type="ARBA" id="ARBA00001933"/>
    </source>
</evidence>
<evidence type="ECO:0000313" key="9">
    <source>
        <dbReference type="Proteomes" id="UP000536534"/>
    </source>
</evidence>
<evidence type="ECO:0000256" key="2">
    <source>
        <dbReference type="ARBA" id="ARBA00009077"/>
    </source>
</evidence>
<dbReference type="PANTHER" id="PTHR43500">
    <property type="entry name" value="CYSTATHIONINE BETA-LYASE-RELATED"/>
    <property type="match status" value="1"/>
</dbReference>
<dbReference type="InterPro" id="IPR006233">
    <property type="entry name" value="Cys_b_lyase_bac"/>
</dbReference>
<comment type="cofactor">
    <cofactor evidence="1 7">
        <name>pyridoxal 5'-phosphate</name>
        <dbReference type="ChEBI" id="CHEBI:597326"/>
    </cofactor>
</comment>
<name>A0A7X7LTH2_9RHOO</name>
<dbReference type="InterPro" id="IPR015424">
    <property type="entry name" value="PyrdxlP-dep_Trfase"/>
</dbReference>
<evidence type="ECO:0000313" key="8">
    <source>
        <dbReference type="EMBL" id="NLF53101.1"/>
    </source>
</evidence>
<dbReference type="Gene3D" id="3.90.1150.10">
    <property type="entry name" value="Aspartate Aminotransferase, domain 1"/>
    <property type="match status" value="1"/>
</dbReference>
<evidence type="ECO:0000256" key="6">
    <source>
        <dbReference type="PIRSR" id="PIRSR001434-2"/>
    </source>
</evidence>
<evidence type="ECO:0000256" key="5">
    <source>
        <dbReference type="ARBA" id="ARBA00047517"/>
    </source>
</evidence>
<dbReference type="PIRSF" id="PIRSF001434">
    <property type="entry name" value="CGS"/>
    <property type="match status" value="1"/>
</dbReference>
<evidence type="ECO:0000256" key="4">
    <source>
        <dbReference type="ARBA" id="ARBA00023239"/>
    </source>
</evidence>
<feature type="modified residue" description="N6-(pyridoxal phosphate)lysine" evidence="6">
    <location>
        <position position="224"/>
    </location>
</feature>
<dbReference type="InterPro" id="IPR000277">
    <property type="entry name" value="Cys/Met-Metab_PyrdxlP-dep_enz"/>
</dbReference>
<comment type="catalytic activity">
    <reaction evidence="5">
        <text>L,L-cystathionine + H2O = L-homocysteine + pyruvate + NH4(+)</text>
        <dbReference type="Rhea" id="RHEA:13965"/>
        <dbReference type="ChEBI" id="CHEBI:15361"/>
        <dbReference type="ChEBI" id="CHEBI:15377"/>
        <dbReference type="ChEBI" id="CHEBI:28938"/>
        <dbReference type="ChEBI" id="CHEBI:58161"/>
        <dbReference type="ChEBI" id="CHEBI:58199"/>
    </reaction>
</comment>
<organism evidence="8 9">
    <name type="scientific">Thauera phenolivorans</name>
    <dbReference type="NCBI Taxonomy" id="1792543"/>
    <lineage>
        <taxon>Bacteria</taxon>
        <taxon>Pseudomonadati</taxon>
        <taxon>Pseudomonadota</taxon>
        <taxon>Betaproteobacteria</taxon>
        <taxon>Rhodocyclales</taxon>
        <taxon>Zoogloeaceae</taxon>
        <taxon>Thauera</taxon>
    </lineage>
</organism>
<dbReference type="InterPro" id="IPR015422">
    <property type="entry name" value="PyrdxlP-dep_Trfase_small"/>
</dbReference>
<dbReference type="GO" id="GO:0019346">
    <property type="term" value="P:transsulfuration"/>
    <property type="evidence" value="ECO:0007669"/>
    <property type="project" value="InterPro"/>
</dbReference>
<keyword evidence="4 8" id="KW-0456">Lyase</keyword>
<dbReference type="Gene3D" id="3.40.640.10">
    <property type="entry name" value="Type I PLP-dependent aspartate aminotransferase-like (Major domain)"/>
    <property type="match status" value="1"/>
</dbReference>
<dbReference type="Proteomes" id="UP000536534">
    <property type="component" value="Unassembled WGS sequence"/>
</dbReference>
<accession>A0A7X7LTH2</accession>
<comment type="similarity">
    <text evidence="2 7">Belongs to the trans-sulfuration enzymes family.</text>
</comment>
<dbReference type="PANTHER" id="PTHR43500:SF1">
    <property type="entry name" value="CYSTATHIONINE BETA-LYASE-RELATED"/>
    <property type="match status" value="1"/>
</dbReference>
<gene>
    <name evidence="8" type="primary">metC</name>
    <name evidence="8" type="ORF">GX576_01605</name>
</gene>
<dbReference type="EMBL" id="JAAYYV010000043">
    <property type="protein sequence ID" value="NLF53101.1"/>
    <property type="molecule type" value="Genomic_DNA"/>
</dbReference>
<dbReference type="NCBIfam" id="TIGR01324">
    <property type="entry name" value="cysta_beta_ly_B"/>
    <property type="match status" value="1"/>
</dbReference>
<dbReference type="GO" id="GO:0019450">
    <property type="term" value="P:L-cysteine catabolic process to pyruvate"/>
    <property type="evidence" value="ECO:0007669"/>
    <property type="project" value="TreeGrafter"/>
</dbReference>
<dbReference type="EC" id="4.4.1.8" evidence="8"/>
<dbReference type="SUPFAM" id="SSF53383">
    <property type="entry name" value="PLP-dependent transferases"/>
    <property type="match status" value="1"/>
</dbReference>
<dbReference type="InterPro" id="IPR015421">
    <property type="entry name" value="PyrdxlP-dep_Trfase_major"/>
</dbReference>
<keyword evidence="3 6" id="KW-0663">Pyridoxal phosphate</keyword>